<name>A0A4Y2VUS0_ARAVE</name>
<dbReference type="EMBL" id="BGPR01051157">
    <property type="protein sequence ID" value="GBO28138.1"/>
    <property type="molecule type" value="Genomic_DNA"/>
</dbReference>
<sequence length="71" mass="7824">VTDSPYVRKDGSGHHAQDSFRIALCFESRLISGERFQSSVVLHGPNLLCQTADSLPRNCSSSLSSEVPREF</sequence>
<reference evidence="1 2" key="1">
    <citation type="journal article" date="2019" name="Sci. Rep.">
        <title>Orb-weaving spider Araneus ventricosus genome elucidates the spidroin gene catalogue.</title>
        <authorList>
            <person name="Kono N."/>
            <person name="Nakamura H."/>
            <person name="Ohtoshi R."/>
            <person name="Moran D.A.P."/>
            <person name="Shinohara A."/>
            <person name="Yoshida Y."/>
            <person name="Fujiwara M."/>
            <person name="Mori M."/>
            <person name="Tomita M."/>
            <person name="Arakawa K."/>
        </authorList>
    </citation>
    <scope>NUCLEOTIDE SEQUENCE [LARGE SCALE GENOMIC DNA]</scope>
</reference>
<evidence type="ECO:0000313" key="2">
    <source>
        <dbReference type="Proteomes" id="UP000499080"/>
    </source>
</evidence>
<accession>A0A4Y2VUS0</accession>
<feature type="non-terminal residue" evidence="1">
    <location>
        <position position="1"/>
    </location>
</feature>
<keyword evidence="2" id="KW-1185">Reference proteome</keyword>
<evidence type="ECO:0000313" key="1">
    <source>
        <dbReference type="EMBL" id="GBO28138.1"/>
    </source>
</evidence>
<gene>
    <name evidence="1" type="ORF">AVEN_109779_1</name>
</gene>
<dbReference type="Proteomes" id="UP000499080">
    <property type="component" value="Unassembled WGS sequence"/>
</dbReference>
<organism evidence="1 2">
    <name type="scientific">Araneus ventricosus</name>
    <name type="common">Orbweaver spider</name>
    <name type="synonym">Epeira ventricosa</name>
    <dbReference type="NCBI Taxonomy" id="182803"/>
    <lineage>
        <taxon>Eukaryota</taxon>
        <taxon>Metazoa</taxon>
        <taxon>Ecdysozoa</taxon>
        <taxon>Arthropoda</taxon>
        <taxon>Chelicerata</taxon>
        <taxon>Arachnida</taxon>
        <taxon>Araneae</taxon>
        <taxon>Araneomorphae</taxon>
        <taxon>Entelegynae</taxon>
        <taxon>Araneoidea</taxon>
        <taxon>Araneidae</taxon>
        <taxon>Araneus</taxon>
    </lineage>
</organism>
<proteinExistence type="predicted"/>
<dbReference type="AlphaFoldDB" id="A0A4Y2VUS0"/>
<comment type="caution">
    <text evidence="1">The sequence shown here is derived from an EMBL/GenBank/DDBJ whole genome shotgun (WGS) entry which is preliminary data.</text>
</comment>
<protein>
    <submittedName>
        <fullName evidence="1">Uncharacterized protein</fullName>
    </submittedName>
</protein>